<feature type="compositionally biased region" description="Basic and acidic residues" evidence="3">
    <location>
        <begin position="368"/>
        <end position="385"/>
    </location>
</feature>
<accession>A0A183FJ02</accession>
<dbReference type="PROSITE" id="PS50158">
    <property type="entry name" value="ZF_CCHC"/>
    <property type="match status" value="2"/>
</dbReference>
<dbReference type="WBParaSite" id="HPBE_0000693101-mRNA-1">
    <property type="protein sequence ID" value="HPBE_0000693101-mRNA-1"/>
    <property type="gene ID" value="HPBE_0000693101"/>
</dbReference>
<feature type="coiled-coil region" evidence="2">
    <location>
        <begin position="190"/>
        <end position="231"/>
    </location>
</feature>
<dbReference type="Proteomes" id="UP000050761">
    <property type="component" value="Unassembled WGS sequence"/>
</dbReference>
<keyword evidence="2" id="KW-0175">Coiled coil</keyword>
<reference evidence="6" key="1">
    <citation type="submission" date="2019-09" db="UniProtKB">
        <authorList>
            <consortium name="WormBaseParasite"/>
        </authorList>
    </citation>
    <scope>IDENTIFICATION</scope>
</reference>
<dbReference type="GO" id="GO:0005737">
    <property type="term" value="C:cytoplasm"/>
    <property type="evidence" value="ECO:0007669"/>
    <property type="project" value="UniProtKB-ARBA"/>
</dbReference>
<dbReference type="InterPro" id="IPR036875">
    <property type="entry name" value="Znf_CCHC_sf"/>
</dbReference>
<evidence type="ECO:0000259" key="4">
    <source>
        <dbReference type="PROSITE" id="PS50158"/>
    </source>
</evidence>
<feature type="coiled-coil region" evidence="2">
    <location>
        <begin position="413"/>
        <end position="454"/>
    </location>
</feature>
<dbReference type="Gene3D" id="4.10.60.10">
    <property type="entry name" value="Zinc finger, CCHC-type"/>
    <property type="match status" value="2"/>
</dbReference>
<evidence type="ECO:0000256" key="2">
    <source>
        <dbReference type="SAM" id="Coils"/>
    </source>
</evidence>
<dbReference type="Pfam" id="PF00098">
    <property type="entry name" value="zf-CCHC"/>
    <property type="match status" value="2"/>
</dbReference>
<dbReference type="SUPFAM" id="SSF57756">
    <property type="entry name" value="Retrovirus zinc finger-like domains"/>
    <property type="match status" value="2"/>
</dbReference>
<feature type="region of interest" description="Disordered" evidence="3">
    <location>
        <begin position="89"/>
        <end position="119"/>
    </location>
</feature>
<evidence type="ECO:0000256" key="1">
    <source>
        <dbReference type="PROSITE-ProRule" id="PRU00047"/>
    </source>
</evidence>
<evidence type="ECO:0000313" key="6">
    <source>
        <dbReference type="WBParaSite" id="HPBE_0000693101-mRNA-1"/>
    </source>
</evidence>
<name>A0A183FJ02_HELPZ</name>
<feature type="domain" description="CCHC-type" evidence="4">
    <location>
        <begin position="125"/>
        <end position="140"/>
    </location>
</feature>
<feature type="region of interest" description="Disordered" evidence="3">
    <location>
        <begin position="311"/>
        <end position="340"/>
    </location>
</feature>
<evidence type="ECO:0000313" key="5">
    <source>
        <dbReference type="Proteomes" id="UP000050761"/>
    </source>
</evidence>
<dbReference type="InterPro" id="IPR001878">
    <property type="entry name" value="Znf_CCHC"/>
</dbReference>
<keyword evidence="1" id="KW-0479">Metal-binding</keyword>
<dbReference type="GO" id="GO:0003676">
    <property type="term" value="F:nucleic acid binding"/>
    <property type="evidence" value="ECO:0007669"/>
    <property type="project" value="InterPro"/>
</dbReference>
<dbReference type="AlphaFoldDB" id="A0A183FJ02"/>
<feature type="compositionally biased region" description="Basic and acidic residues" evidence="3">
    <location>
        <begin position="89"/>
        <end position="100"/>
    </location>
</feature>
<feature type="region of interest" description="Disordered" evidence="3">
    <location>
        <begin position="358"/>
        <end position="397"/>
    </location>
</feature>
<feature type="compositionally biased region" description="Basic and acidic residues" evidence="3">
    <location>
        <begin position="311"/>
        <end position="323"/>
    </location>
</feature>
<feature type="domain" description="CCHC-type" evidence="4">
    <location>
        <begin position="348"/>
        <end position="363"/>
    </location>
</feature>
<dbReference type="GO" id="GO:0019899">
    <property type="term" value="F:enzyme binding"/>
    <property type="evidence" value="ECO:0007669"/>
    <property type="project" value="UniProtKB-ARBA"/>
</dbReference>
<keyword evidence="1" id="KW-0863">Zinc-finger</keyword>
<evidence type="ECO:0000256" key="3">
    <source>
        <dbReference type="SAM" id="MobiDB-lite"/>
    </source>
</evidence>
<proteinExistence type="predicted"/>
<dbReference type="GO" id="GO:0008270">
    <property type="term" value="F:zinc ion binding"/>
    <property type="evidence" value="ECO:0007669"/>
    <property type="project" value="UniProtKB-KW"/>
</dbReference>
<keyword evidence="5" id="KW-1185">Reference proteome</keyword>
<dbReference type="SMART" id="SM00343">
    <property type="entry name" value="ZnF_C2HC"/>
    <property type="match status" value="2"/>
</dbReference>
<keyword evidence="1" id="KW-0862">Zinc</keyword>
<feature type="region of interest" description="Disordered" evidence="3">
    <location>
        <begin position="131"/>
        <end position="186"/>
    </location>
</feature>
<sequence>LRTYFEGPQQRYLARQKLAACKQEPTETTTAFADRLKILVRSAMAGLDSETQNELALAEFVSRLQAAADRLLHPTQPIVEVHALDHRHSPRRPEFDHAYQRPEQSQGGNQRRPFRQEAPRRSDLCYNCGGTGHLSRQCPSPPVGPRRNNRSTGRSPNFRERSNQQSYRPRQDARMMPCVPTAPPTKQVRFDDATERLQELSLAVDRTKSELEQSKAQIAALRQRNEELASSAFRSTISAPTSRPDVKALILCSMAVCLFSGVSAEAAAWLCPSENPSQLFFVPSAYNCSRLMPDHLTNPVVVEVHALDHRHSPRRPEFDHAYQRPEQSQGGNQRRPFRQEAPRRSDLCYNCGGTGHFSRQCPSSPVGPRRDNRSTGRSPNFRERSNQQSYGPRQDARMMSCVPTAPATKRARFDDATERLQELSLTVDRTKSELEQSKAQIAALRQRNEELASSAFRSTISAPTSRPDVKALILCSMAFPSAPFGCCSNHEAHVVNCYLLETVIHARHGTDAPQAAIGDLSSCQYMDGVCILADGSAFIWKKSADLSTTNPTLTMRNLLGRQDVGATHLGNGFVQIRRCIPLPMATIRLLPFNSSCFEYPRVELPLPSGSKWQAFLNPVTGVISSTATAADCASTSPFYLLANRSLSRFSALDGKVTPVSMQGIETISSLPQLASVTVAPKLTIFHNLILNNFSEIAADNQPQEMWIAAAHEKLIDHVTHMDTPRTRTDTALSQVRNDVLSGLPAWPVDYKNRTFHMGDTQVQIFTFVVEELPLPIPPTPEPPLEIAVRAAETVILQPGSETMVPCYVADVSRISSQ</sequence>
<protein>
    <submittedName>
        <fullName evidence="6">CCHC-type domain-containing protein</fullName>
    </submittedName>
</protein>
<organism evidence="5 6">
    <name type="scientific">Heligmosomoides polygyrus</name>
    <name type="common">Parasitic roundworm</name>
    <dbReference type="NCBI Taxonomy" id="6339"/>
    <lineage>
        <taxon>Eukaryota</taxon>
        <taxon>Metazoa</taxon>
        <taxon>Ecdysozoa</taxon>
        <taxon>Nematoda</taxon>
        <taxon>Chromadorea</taxon>
        <taxon>Rhabditida</taxon>
        <taxon>Rhabditina</taxon>
        <taxon>Rhabditomorpha</taxon>
        <taxon>Strongyloidea</taxon>
        <taxon>Heligmosomidae</taxon>
        <taxon>Heligmosomoides</taxon>
    </lineage>
</organism>